<keyword evidence="1" id="KW-0812">Transmembrane</keyword>
<dbReference type="HOGENOM" id="CLU_058980_0_0_9"/>
<reference evidence="2 3" key="1">
    <citation type="journal article" date="2011" name="Microb. Cell Fact.">
        <title>Genomic analysis reveals Lactobacillus sanfranciscensis as stable element in traditional sourdoughs.</title>
        <authorList>
            <person name="Vogel R.F."/>
            <person name="Pavlovic M."/>
            <person name="Ehrmann M.A."/>
            <person name="Wiezer A."/>
            <person name="Liesegang H."/>
            <person name="Offschanka S."/>
            <person name="Voget S."/>
            <person name="Angelov A."/>
            <person name="Bocker G."/>
            <person name="Liebl W."/>
        </authorList>
    </citation>
    <scope>NUCLEOTIDE SEQUENCE [LARGE SCALE GENOMIC DNA]</scope>
    <source>
        <strain evidence="2 3">TMW 1.1304</strain>
    </source>
</reference>
<keyword evidence="1" id="KW-1133">Transmembrane helix</keyword>
<feature type="transmembrane region" description="Helical" evidence="1">
    <location>
        <begin position="192"/>
        <end position="214"/>
    </location>
</feature>
<dbReference type="RefSeq" id="WP_014082443.1">
    <property type="nucleotide sequence ID" value="NC_015978.1"/>
</dbReference>
<feature type="transmembrane region" description="Helical" evidence="1">
    <location>
        <begin position="234"/>
        <end position="254"/>
    </location>
</feature>
<feature type="transmembrane region" description="Helical" evidence="1">
    <location>
        <begin position="266"/>
        <end position="284"/>
    </location>
</feature>
<feature type="transmembrane region" description="Helical" evidence="1">
    <location>
        <begin position="331"/>
        <end position="351"/>
    </location>
</feature>
<dbReference type="AlphaFoldDB" id="G2KUJ3"/>
<sequence length="392" mass="44994">MSNQKYHIEIPTEVAKKIKLKPNEKLDLKIENNAILLEKQINADSIGWDVSYWWSVISAVIMSVIFFVYFMLQKTRTIKFTGSYSIATATIALGLISGLILFSIFFIKARNQSVNSIYRNLYWRNFPTIIVSFTAILLFSLLGIFWVLGRVFMGVSFGIYTTTLLFLIFQMIINTVMILLAENITPTMLVDVLVITIFGGVMISMLSNSNLQWWKHNISFLGTNKAVDSWQFNLTFIFAALLMMALVDYLFVSIKPLKRPLLQTQILRFLLTILAINAICVGLISNNRQIPWMHLWHDICAWSMALDVIILIGGIRWLWPGISKNFLRISDTLGILIVFASVLFKGVHYFSLTAYEIFASALAFSWIMMLFQYLLKQINRGTHEFVVEVKQD</sequence>
<evidence type="ECO:0008006" key="4">
    <source>
        <dbReference type="Google" id="ProtNLM"/>
    </source>
</evidence>
<keyword evidence="1" id="KW-0472">Membrane</keyword>
<feature type="transmembrane region" description="Helical" evidence="1">
    <location>
        <begin position="296"/>
        <end position="319"/>
    </location>
</feature>
<feature type="transmembrane region" description="Helical" evidence="1">
    <location>
        <begin position="128"/>
        <end position="149"/>
    </location>
</feature>
<keyword evidence="3" id="KW-1185">Reference proteome</keyword>
<evidence type="ECO:0000313" key="3">
    <source>
        <dbReference type="Proteomes" id="UP000001285"/>
    </source>
</evidence>
<evidence type="ECO:0000313" key="2">
    <source>
        <dbReference type="EMBL" id="AEN99591.1"/>
    </source>
</evidence>
<feature type="transmembrane region" description="Helical" evidence="1">
    <location>
        <begin position="155"/>
        <end position="180"/>
    </location>
</feature>
<feature type="transmembrane region" description="Helical" evidence="1">
    <location>
        <begin position="84"/>
        <end position="107"/>
    </location>
</feature>
<gene>
    <name evidence="2" type="ordered locus">LSA_12140</name>
</gene>
<feature type="transmembrane region" description="Helical" evidence="1">
    <location>
        <begin position="52"/>
        <end position="72"/>
    </location>
</feature>
<accession>G2KUJ3</accession>
<organism evidence="2 3">
    <name type="scientific">Fructilactobacillus sanfranciscensis (strain TMW 1.1304)</name>
    <name type="common">Lactobacillus sanfranciscensis</name>
    <dbReference type="NCBI Taxonomy" id="714313"/>
    <lineage>
        <taxon>Bacteria</taxon>
        <taxon>Bacillati</taxon>
        <taxon>Bacillota</taxon>
        <taxon>Bacilli</taxon>
        <taxon>Lactobacillales</taxon>
        <taxon>Lactobacillaceae</taxon>
        <taxon>Fructilactobacillus</taxon>
    </lineage>
</organism>
<dbReference type="STRING" id="714313.LSA_12140"/>
<evidence type="ECO:0000256" key="1">
    <source>
        <dbReference type="SAM" id="Phobius"/>
    </source>
</evidence>
<dbReference type="Proteomes" id="UP000001285">
    <property type="component" value="Chromosome"/>
</dbReference>
<dbReference type="eggNOG" id="ENOG5032UTZ">
    <property type="taxonomic scope" value="Bacteria"/>
</dbReference>
<dbReference type="OrthoDB" id="2329326at2"/>
<dbReference type="EMBL" id="CP002461">
    <property type="protein sequence ID" value="AEN99591.1"/>
    <property type="molecule type" value="Genomic_DNA"/>
</dbReference>
<dbReference type="KEGG" id="lsn:LSA_12140"/>
<protein>
    <recommendedName>
        <fullName evidence="4">DUF998 domain-containing protein</fullName>
    </recommendedName>
</protein>
<feature type="transmembrane region" description="Helical" evidence="1">
    <location>
        <begin position="357"/>
        <end position="375"/>
    </location>
</feature>
<name>G2KUJ3_FRUST</name>
<proteinExistence type="predicted"/>